<name>A0A2P7QSD9_9SPHN</name>
<keyword evidence="1" id="KW-0472">Membrane</keyword>
<dbReference type="Proteomes" id="UP000241167">
    <property type="component" value="Unassembled WGS sequence"/>
</dbReference>
<proteinExistence type="predicted"/>
<keyword evidence="3" id="KW-1185">Reference proteome</keyword>
<feature type="transmembrane region" description="Helical" evidence="1">
    <location>
        <begin position="134"/>
        <end position="154"/>
    </location>
</feature>
<protein>
    <recommendedName>
        <fullName evidence="4">DUF2975 domain-containing protein</fullName>
    </recommendedName>
</protein>
<dbReference type="AlphaFoldDB" id="A0A2P7QSD9"/>
<dbReference type="InterPro" id="IPR021354">
    <property type="entry name" value="DUF2975"/>
</dbReference>
<keyword evidence="1" id="KW-0812">Transmembrane</keyword>
<organism evidence="2 3">
    <name type="scientific">Allosphingosinicella deserti</name>
    <dbReference type="NCBI Taxonomy" id="2116704"/>
    <lineage>
        <taxon>Bacteria</taxon>
        <taxon>Pseudomonadati</taxon>
        <taxon>Pseudomonadota</taxon>
        <taxon>Alphaproteobacteria</taxon>
        <taxon>Sphingomonadales</taxon>
        <taxon>Sphingomonadaceae</taxon>
        <taxon>Allosphingosinicella</taxon>
    </lineage>
</organism>
<accession>A0A2P7QSD9</accession>
<feature type="transmembrane region" description="Helical" evidence="1">
    <location>
        <begin position="107"/>
        <end position="128"/>
    </location>
</feature>
<dbReference type="Pfam" id="PF11188">
    <property type="entry name" value="DUF2975"/>
    <property type="match status" value="1"/>
</dbReference>
<evidence type="ECO:0000313" key="2">
    <source>
        <dbReference type="EMBL" id="PSJ40882.1"/>
    </source>
</evidence>
<evidence type="ECO:0000256" key="1">
    <source>
        <dbReference type="SAM" id="Phobius"/>
    </source>
</evidence>
<evidence type="ECO:0008006" key="4">
    <source>
        <dbReference type="Google" id="ProtNLM"/>
    </source>
</evidence>
<feature type="transmembrane region" description="Helical" evidence="1">
    <location>
        <begin position="56"/>
        <end position="81"/>
    </location>
</feature>
<sequence length="168" mass="17956">MVVSESRAMKAVITLLRVLIILNLVAAGFFLLLLVGSYADIVQTKIQQSGADVSPAALLASVRLVMTIGLLSVPFAHVLLIRLKAIVGTVQAGDPFVADNAGHLKTIAWTLLALQLLDVGFGFASAIAEEPFGWTFSLTGWLAVILLFVLARVFDHGTRMREELAGTV</sequence>
<comment type="caution">
    <text evidence="2">The sequence shown here is derived from an EMBL/GenBank/DDBJ whole genome shotgun (WGS) entry which is preliminary data.</text>
</comment>
<dbReference type="OrthoDB" id="7349915at2"/>
<keyword evidence="1" id="KW-1133">Transmembrane helix</keyword>
<gene>
    <name evidence="2" type="ORF">C7I55_11445</name>
</gene>
<dbReference type="RefSeq" id="WP_106513034.1">
    <property type="nucleotide sequence ID" value="NZ_PXYI01000003.1"/>
</dbReference>
<dbReference type="EMBL" id="PXYI01000003">
    <property type="protein sequence ID" value="PSJ40882.1"/>
    <property type="molecule type" value="Genomic_DNA"/>
</dbReference>
<reference evidence="2 3" key="1">
    <citation type="submission" date="2018-03" db="EMBL/GenBank/DDBJ databases">
        <title>The draft genome of Sphingosinicella sp. GL-C-18.</title>
        <authorList>
            <person name="Liu L."/>
            <person name="Li L."/>
            <person name="Liang L."/>
            <person name="Zhang X."/>
            <person name="Wang T."/>
        </authorList>
    </citation>
    <scope>NUCLEOTIDE SEQUENCE [LARGE SCALE GENOMIC DNA]</scope>
    <source>
        <strain evidence="2 3">GL-C-18</strain>
    </source>
</reference>
<evidence type="ECO:0000313" key="3">
    <source>
        <dbReference type="Proteomes" id="UP000241167"/>
    </source>
</evidence>
<feature type="transmembrane region" description="Helical" evidence="1">
    <location>
        <begin position="12"/>
        <end position="36"/>
    </location>
</feature>